<dbReference type="GO" id="GO:0015031">
    <property type="term" value="P:protein transport"/>
    <property type="evidence" value="ECO:0007669"/>
    <property type="project" value="UniProtKB-KW"/>
</dbReference>
<evidence type="ECO:0000256" key="5">
    <source>
        <dbReference type="ARBA" id="ARBA00022989"/>
    </source>
</evidence>
<protein>
    <submittedName>
        <fullName evidence="9">Biopolymer transporter ExbD</fullName>
    </submittedName>
</protein>
<keyword evidence="4 7" id="KW-0812">Transmembrane</keyword>
<comment type="similarity">
    <text evidence="2 7">Belongs to the ExbD/TolR family.</text>
</comment>
<dbReference type="Pfam" id="PF02472">
    <property type="entry name" value="ExbD"/>
    <property type="match status" value="1"/>
</dbReference>
<keyword evidence="5 8" id="KW-1133">Transmembrane helix</keyword>
<dbReference type="GO" id="GO:0022857">
    <property type="term" value="F:transmembrane transporter activity"/>
    <property type="evidence" value="ECO:0007669"/>
    <property type="project" value="InterPro"/>
</dbReference>
<evidence type="ECO:0000256" key="6">
    <source>
        <dbReference type="ARBA" id="ARBA00023136"/>
    </source>
</evidence>
<organism evidence="9 10">
    <name type="scientific">Ornithobacterium rhinotracheale</name>
    <dbReference type="NCBI Taxonomy" id="28251"/>
    <lineage>
        <taxon>Bacteria</taxon>
        <taxon>Pseudomonadati</taxon>
        <taxon>Bacteroidota</taxon>
        <taxon>Flavobacteriia</taxon>
        <taxon>Flavobacteriales</taxon>
        <taxon>Weeksellaceae</taxon>
        <taxon>Ornithobacterium</taxon>
    </lineage>
</organism>
<dbReference type="InterPro" id="IPR003400">
    <property type="entry name" value="ExbD"/>
</dbReference>
<evidence type="ECO:0000256" key="3">
    <source>
        <dbReference type="ARBA" id="ARBA00022475"/>
    </source>
</evidence>
<dbReference type="GO" id="GO:0005886">
    <property type="term" value="C:plasma membrane"/>
    <property type="evidence" value="ECO:0007669"/>
    <property type="project" value="UniProtKB-SubCell"/>
</dbReference>
<gene>
    <name evidence="9" type="ORF">EQP59_01070</name>
</gene>
<evidence type="ECO:0000313" key="9">
    <source>
        <dbReference type="EMBL" id="QAR30046.1"/>
    </source>
</evidence>
<evidence type="ECO:0000256" key="2">
    <source>
        <dbReference type="ARBA" id="ARBA00005811"/>
    </source>
</evidence>
<comment type="subcellular location">
    <subcellularLocation>
        <location evidence="1">Cell membrane</location>
        <topology evidence="1">Single-pass membrane protein</topology>
    </subcellularLocation>
    <subcellularLocation>
        <location evidence="7">Cell membrane</location>
        <topology evidence="7">Single-pass type II membrane protein</topology>
    </subcellularLocation>
</comment>
<evidence type="ECO:0000256" key="1">
    <source>
        <dbReference type="ARBA" id="ARBA00004162"/>
    </source>
</evidence>
<feature type="transmembrane region" description="Helical" evidence="8">
    <location>
        <begin position="20"/>
        <end position="37"/>
    </location>
</feature>
<reference evidence="9 10" key="1">
    <citation type="submission" date="2019-01" db="EMBL/GenBank/DDBJ databases">
        <title>Whole Genome of Ornithobacterium rhinotracheale FARPER-174b.</title>
        <authorList>
            <person name="Tataje-Lavanda L.A."/>
            <person name="Montalvan A."/>
            <person name="Montesinos R."/>
            <person name="Zimic M."/>
            <person name="Fernandez-Sanchez M."/>
            <person name="Fernandez-Diaz M."/>
        </authorList>
    </citation>
    <scope>NUCLEOTIDE SEQUENCE [LARGE SCALE GENOMIC DNA]</scope>
    <source>
        <strain evidence="9 10">FARPER-174b</strain>
    </source>
</reference>
<evidence type="ECO:0000256" key="4">
    <source>
        <dbReference type="ARBA" id="ARBA00022692"/>
    </source>
</evidence>
<dbReference type="AlphaFoldDB" id="A0A410JPJ0"/>
<evidence type="ECO:0000256" key="8">
    <source>
        <dbReference type="SAM" id="Phobius"/>
    </source>
</evidence>
<accession>A0A410JPJ0</accession>
<keyword evidence="3" id="KW-1003">Cell membrane</keyword>
<sequence length="160" mass="18100">MSKFKDNSNKEIPQPSTAALPDIIFMLLFFFMIATSIRQSNYDEYIKIEMPKATALNKILKKDMVAYLYLGQPKNKSKYPQEFLLLLNDKPAQLTDIRGWVGDESSKKNGQDLLDYGLMTQLTIDKNAKVGFVQAIKEQLSYSQAFNVSYAGVKGDPTVN</sequence>
<dbReference type="GeneID" id="71569449"/>
<name>A0A410JPJ0_ORNRH</name>
<dbReference type="OrthoDB" id="9810103at2"/>
<dbReference type="RefSeq" id="WP_014790450.1">
    <property type="nucleotide sequence ID" value="NZ_CP035107.1"/>
</dbReference>
<evidence type="ECO:0000313" key="10">
    <source>
        <dbReference type="Proteomes" id="UP000287701"/>
    </source>
</evidence>
<dbReference type="EMBL" id="CP035107">
    <property type="protein sequence ID" value="QAR30046.1"/>
    <property type="molecule type" value="Genomic_DNA"/>
</dbReference>
<evidence type="ECO:0000256" key="7">
    <source>
        <dbReference type="RuleBase" id="RU003879"/>
    </source>
</evidence>
<keyword evidence="6 8" id="KW-0472">Membrane</keyword>
<proteinExistence type="inferred from homology"/>
<keyword evidence="7" id="KW-0653">Protein transport</keyword>
<keyword evidence="7" id="KW-0813">Transport</keyword>
<dbReference type="Proteomes" id="UP000287701">
    <property type="component" value="Chromosome"/>
</dbReference>